<dbReference type="Pfam" id="PF12900">
    <property type="entry name" value="Pyridox_ox_2"/>
    <property type="match status" value="1"/>
</dbReference>
<sequence>MTSMMTILPEMTRAEMEQLLAEERVGRVGLNDDPQPYIVPTDFAYLGGVIYIHTPAAGRKARLARSNPHVCFEVDRYNSTVTDFQSIIIRGRITEVSSPDERRKAMQMLAEKAARSGGVIPHGKSPGNSARIAIFKIDIGDMTGIKSPANGHP</sequence>
<gene>
    <name evidence="1" type="ORF">RCIX2366</name>
</gene>
<evidence type="ECO:0000313" key="1">
    <source>
        <dbReference type="EMBL" id="CAJ37459.1"/>
    </source>
</evidence>
<dbReference type="PANTHER" id="PTHR34071:SF2">
    <property type="entry name" value="FLAVIN-NUCLEOTIDE-BINDING PROTEIN"/>
    <property type="match status" value="1"/>
</dbReference>
<dbReference type="InterPro" id="IPR012349">
    <property type="entry name" value="Split_barrel_FMN-bd"/>
</dbReference>
<organism evidence="1 2">
    <name type="scientific">Methanocella arvoryzae (strain DSM 22066 / NBRC 105507 / MRE50)</name>
    <dbReference type="NCBI Taxonomy" id="351160"/>
    <lineage>
        <taxon>Archaea</taxon>
        <taxon>Methanobacteriati</taxon>
        <taxon>Methanobacteriota</taxon>
        <taxon>Stenosarchaea group</taxon>
        <taxon>Methanomicrobia</taxon>
        <taxon>Methanocellales</taxon>
        <taxon>Methanocellaceae</taxon>
        <taxon>Methanocella</taxon>
    </lineage>
</organism>
<dbReference type="EMBL" id="AM114193">
    <property type="protein sequence ID" value="CAJ37459.1"/>
    <property type="molecule type" value="Genomic_DNA"/>
</dbReference>
<protein>
    <submittedName>
        <fullName evidence="1">Pyridoxamine 5\'-phosphate oxidase-related protein</fullName>
    </submittedName>
</protein>
<reference evidence="1 2" key="1">
    <citation type="journal article" date="2006" name="Science">
        <title>Genome of rice cluster I archaea -- the key methane producers in the rice rhizosphere.</title>
        <authorList>
            <person name="Erkel C."/>
            <person name="Kube M."/>
            <person name="Reinhardt R."/>
            <person name="Liesack W."/>
        </authorList>
    </citation>
    <scope>NUCLEOTIDE SEQUENCE [LARGE SCALE GENOMIC DNA]</scope>
    <source>
        <strain evidence="2">DSM 22066 / NBRC 105507 / MRE50</strain>
    </source>
</reference>
<evidence type="ECO:0000313" key="2">
    <source>
        <dbReference type="Proteomes" id="UP000000663"/>
    </source>
</evidence>
<dbReference type="SUPFAM" id="SSF50475">
    <property type="entry name" value="FMN-binding split barrel"/>
    <property type="match status" value="1"/>
</dbReference>
<dbReference type="eggNOG" id="arCOG00520">
    <property type="taxonomic scope" value="Archaea"/>
</dbReference>
<dbReference type="Proteomes" id="UP000000663">
    <property type="component" value="Chromosome"/>
</dbReference>
<dbReference type="AlphaFoldDB" id="Q0W2D4"/>
<name>Q0W2D4_METAR</name>
<dbReference type="PANTHER" id="PTHR34071">
    <property type="entry name" value="5-NITROIMIDAZOLE ANTIBIOTICS RESISTANCE PROTEIN, NIMA-FAMILY-RELATED PROTEIN-RELATED"/>
    <property type="match status" value="1"/>
</dbReference>
<dbReference type="KEGG" id="rci:RCIX2366"/>
<accession>Q0W2D4</accession>
<dbReference type="STRING" id="351160.RCIX2366"/>
<dbReference type="Gene3D" id="2.30.110.10">
    <property type="entry name" value="Electron Transport, Fmn-binding Protein, Chain A"/>
    <property type="match status" value="1"/>
</dbReference>
<proteinExistence type="predicted"/>
<dbReference type="InterPro" id="IPR024747">
    <property type="entry name" value="Pyridox_Oxase-rel"/>
</dbReference>
<keyword evidence="2" id="KW-1185">Reference proteome</keyword>